<dbReference type="GO" id="GO:0006260">
    <property type="term" value="P:DNA replication"/>
    <property type="evidence" value="ECO:0007669"/>
    <property type="project" value="UniProtKB-KW"/>
</dbReference>
<evidence type="ECO:0000256" key="1">
    <source>
        <dbReference type="ARBA" id="ARBA00022705"/>
    </source>
</evidence>
<dbReference type="PANTHER" id="PTHR44145">
    <property type="entry name" value="DNAJ HOMOLOG SUBFAMILY A MEMBER 3, MITOCHONDRIAL"/>
    <property type="match status" value="1"/>
</dbReference>
<dbReference type="SUPFAM" id="SSF46565">
    <property type="entry name" value="Chaperone J-domain"/>
    <property type="match status" value="1"/>
</dbReference>
<dbReference type="GO" id="GO:0051082">
    <property type="term" value="F:unfolded protein binding"/>
    <property type="evidence" value="ECO:0007669"/>
    <property type="project" value="InterPro"/>
</dbReference>
<dbReference type="Pfam" id="PF00226">
    <property type="entry name" value="DnaJ"/>
    <property type="match status" value="1"/>
</dbReference>
<dbReference type="RefSeq" id="WP_249323170.1">
    <property type="nucleotide sequence ID" value="NZ_JACRTK010000001.1"/>
</dbReference>
<dbReference type="SUPFAM" id="SSF49493">
    <property type="entry name" value="HSP40/DnaJ peptide-binding domain"/>
    <property type="match status" value="2"/>
</dbReference>
<dbReference type="SMART" id="SM00271">
    <property type="entry name" value="DnaJ"/>
    <property type="match status" value="1"/>
</dbReference>
<dbReference type="Proteomes" id="UP000601522">
    <property type="component" value="Unassembled WGS sequence"/>
</dbReference>
<evidence type="ECO:0000256" key="2">
    <source>
        <dbReference type="ARBA" id="ARBA00023186"/>
    </source>
</evidence>
<dbReference type="AlphaFoldDB" id="A0A926IN57"/>
<dbReference type="CDD" id="cd10747">
    <property type="entry name" value="DnaJ_C"/>
    <property type="match status" value="1"/>
</dbReference>
<sequence>MEYKDYYKILEVDKNASQDEIKKSFRRLAKKYHPDLHPDDKSAQEKFKEINEAYEVLGDKEKKKKYDMFGSSYNFTGGQNFDPSQFGFGNGSTYTYSTSADGGDFSDFFNMFFGGGGSKGGFNINDLFGGRSSRGFKKPKAKKQSYESQLNIKLEEGYKGITKEVSLNIGGQTKNIKVKVPEGILPGKKLKVKGEKWGLDKDILFNINFIEEDRIKLDGLDITLKIDILPWEAALGTKIVVSTLKGKIKVSIPKGMAGGKKIRIPKNGYKDMKNNVGDLYIQINIVNPPKLTKEEEDLYRKLNEISTYDPRDTNTL</sequence>
<accession>A0A926IN57</accession>
<dbReference type="InterPro" id="IPR036869">
    <property type="entry name" value="J_dom_sf"/>
</dbReference>
<evidence type="ECO:0000259" key="3">
    <source>
        <dbReference type="PROSITE" id="PS50076"/>
    </source>
</evidence>
<dbReference type="Gene3D" id="1.10.287.110">
    <property type="entry name" value="DnaJ domain"/>
    <property type="match status" value="1"/>
</dbReference>
<dbReference type="PROSITE" id="PS00636">
    <property type="entry name" value="DNAJ_1"/>
    <property type="match status" value="1"/>
</dbReference>
<dbReference type="PANTHER" id="PTHR44145:SF3">
    <property type="entry name" value="DNAJ HOMOLOG SUBFAMILY A MEMBER 3, MITOCHONDRIAL"/>
    <property type="match status" value="1"/>
</dbReference>
<dbReference type="CDD" id="cd06257">
    <property type="entry name" value="DnaJ"/>
    <property type="match status" value="1"/>
</dbReference>
<dbReference type="Pfam" id="PF01556">
    <property type="entry name" value="DnaJ_C"/>
    <property type="match status" value="1"/>
</dbReference>
<organism evidence="4 5">
    <name type="scientific">Wansuia hejianensis</name>
    <dbReference type="NCBI Taxonomy" id="2763667"/>
    <lineage>
        <taxon>Bacteria</taxon>
        <taxon>Bacillati</taxon>
        <taxon>Bacillota</taxon>
        <taxon>Clostridia</taxon>
        <taxon>Lachnospirales</taxon>
        <taxon>Lachnospiraceae</taxon>
        <taxon>Wansuia</taxon>
    </lineage>
</organism>
<evidence type="ECO:0000313" key="4">
    <source>
        <dbReference type="EMBL" id="MBC8590353.1"/>
    </source>
</evidence>
<dbReference type="PRINTS" id="PR00625">
    <property type="entry name" value="JDOMAIN"/>
</dbReference>
<keyword evidence="1" id="KW-0235">DNA replication</keyword>
<dbReference type="EMBL" id="JACRTK010000001">
    <property type="protein sequence ID" value="MBC8590353.1"/>
    <property type="molecule type" value="Genomic_DNA"/>
</dbReference>
<protein>
    <submittedName>
        <fullName evidence="4">J domain-containing protein</fullName>
    </submittedName>
</protein>
<evidence type="ECO:0000313" key="5">
    <source>
        <dbReference type="Proteomes" id="UP000601522"/>
    </source>
</evidence>
<keyword evidence="2" id="KW-0143">Chaperone</keyword>
<dbReference type="InterPro" id="IPR008971">
    <property type="entry name" value="HSP40/DnaJ_pept-bd"/>
</dbReference>
<dbReference type="Gene3D" id="2.60.260.20">
    <property type="entry name" value="Urease metallochaperone UreE, N-terminal domain"/>
    <property type="match status" value="2"/>
</dbReference>
<comment type="caution">
    <text evidence="4">The sequence shown here is derived from an EMBL/GenBank/DDBJ whole genome shotgun (WGS) entry which is preliminary data.</text>
</comment>
<feature type="domain" description="J" evidence="3">
    <location>
        <begin position="5"/>
        <end position="70"/>
    </location>
</feature>
<dbReference type="InterPro" id="IPR018253">
    <property type="entry name" value="DnaJ_domain_CS"/>
</dbReference>
<gene>
    <name evidence="4" type="ORF">H8689_04255</name>
</gene>
<keyword evidence="5" id="KW-1185">Reference proteome</keyword>
<name>A0A926IN57_9FIRM</name>
<dbReference type="GO" id="GO:0006457">
    <property type="term" value="P:protein folding"/>
    <property type="evidence" value="ECO:0007669"/>
    <property type="project" value="InterPro"/>
</dbReference>
<dbReference type="InterPro" id="IPR002939">
    <property type="entry name" value="DnaJ_C"/>
</dbReference>
<dbReference type="PROSITE" id="PS50076">
    <property type="entry name" value="DNAJ_2"/>
    <property type="match status" value="1"/>
</dbReference>
<dbReference type="InterPro" id="IPR051938">
    <property type="entry name" value="Apopto_cytoskel_mod"/>
</dbReference>
<reference evidence="4 5" key="1">
    <citation type="submission" date="2020-08" db="EMBL/GenBank/DDBJ databases">
        <title>Genome public.</title>
        <authorList>
            <person name="Liu C."/>
            <person name="Sun Q."/>
        </authorList>
    </citation>
    <scope>NUCLEOTIDE SEQUENCE [LARGE SCALE GENOMIC DNA]</scope>
    <source>
        <strain evidence="4 5">NSJ-26</strain>
    </source>
</reference>
<dbReference type="InterPro" id="IPR001623">
    <property type="entry name" value="DnaJ_domain"/>
</dbReference>
<proteinExistence type="predicted"/>